<evidence type="ECO:0000259" key="13">
    <source>
        <dbReference type="Pfam" id="PF13954"/>
    </source>
</evidence>
<feature type="signal peptide" evidence="11">
    <location>
        <begin position="1"/>
        <end position="29"/>
    </location>
</feature>
<dbReference type="PANTHER" id="PTHR30451:SF21">
    <property type="entry name" value="FIMBRIAL USHER DOMAIN-CONTAINING PROTEIN YDET-RELATED"/>
    <property type="match status" value="1"/>
</dbReference>
<keyword evidence="7 11" id="KW-0732">Signal</keyword>
<dbReference type="PANTHER" id="PTHR30451">
    <property type="entry name" value="OUTER MEMBRANE USHER PROTEIN"/>
    <property type="match status" value="1"/>
</dbReference>
<dbReference type="InterPro" id="IPR000015">
    <property type="entry name" value="Fimb_usher"/>
</dbReference>
<dbReference type="Pfam" id="PF00577">
    <property type="entry name" value="Usher"/>
    <property type="match status" value="1"/>
</dbReference>
<evidence type="ECO:0000256" key="6">
    <source>
        <dbReference type="ARBA" id="ARBA00022692"/>
    </source>
</evidence>
<dbReference type="RefSeq" id="WP_014656576.1">
    <property type="nucleotide sequence ID" value="NC_017731.1"/>
</dbReference>
<evidence type="ECO:0000313" key="14">
    <source>
        <dbReference type="EMBL" id="AFH92906.1"/>
    </source>
</evidence>
<keyword evidence="6 10" id="KW-0812">Transmembrane</keyword>
<sequence length="831" mass="93204">MNRLYHKKYPYSPLFMAIVFASLSFEMRAADYYPPSLLNIAGTDTQLTNEDLDVFRENDIAPGKYHVRFFINNNLILNKEISFVMMPRADGGEQLTPCFSFADWESFGIDFHKTLKGDQECFNINDIEYMTQSLDLNTKVYSMTVPQSMINQQRIRKAEEAQWDDGIPAVFLNYSFSAFNTYEGGKVDDNYYGNIQTKINIGSWRYRNYSTWANNRHDKNKWNNISNTLSRNINIIKSELTLGDLYTSSQLFDSFKFKGGKLASDRQMEPYNLTSYAPSVNGIANSESIVTIVQNDQVIYKKSVPAGPFEITDYYPMSNGGNLYVTVEEANGNEVNFIVPFSSIAFLERKGSIKYSFSSGEYDGNNNGDGRYVNEAEIYYGLTDFVTVFGGALYAKKYQSYAIGTGFNLGEVGAITTDVVHSRTDVDNQSTLSGNAFRVNYSKHIETTNTSLALAGFRHFDADFMNIDDAFSYEEKYRGSYEKLKNEYTVSLSQPILDSSSSINLNSVVYEYSSGHKQQSYNVGFNSNIDKVHYSVYYTYSKGRQFENDNSRSYNLSLNVSIPFDVLNNTMSVNYGISTDDQHRTSQTARLSGSYGELYRGTWDIYQGYGNKGMGYSGGLSSSYRSPYAVVNAGYAYNDSHKNFNYGISGAFVGTQYGVVLAPSMQDTSALILTKGTQGVGIINGQSVETNAYGLAIVPGMAPYRKNTLAIDTKTIPQDTEIENNIINNVIPTKGALILADFDAKKGYKLLFKLQHPTNKELPVGAKAVTEDEATHLVSNFNTLYLVADKPKGRIKVNWKNEGANESCDVDYNIENTMPTNGLYILNSECR</sequence>
<dbReference type="Gene3D" id="2.60.40.3110">
    <property type="match status" value="1"/>
</dbReference>
<comment type="similarity">
    <text evidence="2 10">Belongs to the fimbrial export usher family.</text>
</comment>
<keyword evidence="4" id="KW-1134">Transmembrane beta strand</keyword>
<dbReference type="EMBL" id="CP003488">
    <property type="protein sequence ID" value="AFH92906.1"/>
    <property type="molecule type" value="Genomic_DNA"/>
</dbReference>
<dbReference type="HOGENOM" id="CLU_009120_1_1_6"/>
<dbReference type="Proteomes" id="UP000005012">
    <property type="component" value="Chromosome"/>
</dbReference>
<evidence type="ECO:0000256" key="4">
    <source>
        <dbReference type="ARBA" id="ARBA00022452"/>
    </source>
</evidence>
<protein>
    <submittedName>
        <fullName evidence="14">Fimbrial biogenesis outer membrane usher protein</fullName>
    </submittedName>
</protein>
<evidence type="ECO:0000256" key="11">
    <source>
        <dbReference type="SAM" id="SignalP"/>
    </source>
</evidence>
<keyword evidence="5 10" id="KW-1029">Fimbrium biogenesis</keyword>
<dbReference type="InterPro" id="IPR018030">
    <property type="entry name" value="Fimbrial_membr_usher_CS"/>
</dbReference>
<accession>A0A140NL71</accession>
<feature type="chain" id="PRO_5007303889" evidence="11">
    <location>
        <begin position="30"/>
        <end position="831"/>
    </location>
</feature>
<dbReference type="InterPro" id="IPR025949">
    <property type="entry name" value="PapC-like_C"/>
</dbReference>
<dbReference type="Pfam" id="PF13954">
    <property type="entry name" value="PapC_N"/>
    <property type="match status" value="1"/>
</dbReference>
<dbReference type="InterPro" id="IPR043142">
    <property type="entry name" value="PapC-like_C_sf"/>
</dbReference>
<dbReference type="SUPFAM" id="SSF141729">
    <property type="entry name" value="FimD N-terminal domain-like"/>
    <property type="match status" value="1"/>
</dbReference>
<dbReference type="InterPro" id="IPR025885">
    <property type="entry name" value="PapC_N"/>
</dbReference>
<proteinExistence type="inferred from homology"/>
<keyword evidence="8 10" id="KW-0472">Membrane</keyword>
<organism evidence="14 15">
    <name type="scientific">Providencia stuartii (strain MRSN 2154)</name>
    <dbReference type="NCBI Taxonomy" id="1157951"/>
    <lineage>
        <taxon>Bacteria</taxon>
        <taxon>Pseudomonadati</taxon>
        <taxon>Pseudomonadota</taxon>
        <taxon>Gammaproteobacteria</taxon>
        <taxon>Enterobacterales</taxon>
        <taxon>Morganellaceae</taxon>
        <taxon>Providencia</taxon>
    </lineage>
</organism>
<keyword evidence="9 10" id="KW-0998">Cell outer membrane</keyword>
<dbReference type="GO" id="GO:0015473">
    <property type="term" value="F:fimbrial usher porin activity"/>
    <property type="evidence" value="ECO:0007669"/>
    <property type="project" value="InterPro"/>
</dbReference>
<evidence type="ECO:0000256" key="8">
    <source>
        <dbReference type="ARBA" id="ARBA00023136"/>
    </source>
</evidence>
<dbReference type="GO" id="GO:0009297">
    <property type="term" value="P:pilus assembly"/>
    <property type="evidence" value="ECO:0007669"/>
    <property type="project" value="InterPro"/>
</dbReference>
<dbReference type="InterPro" id="IPR042186">
    <property type="entry name" value="FimD_plug_dom"/>
</dbReference>
<gene>
    <name evidence="14" type="ordered locus">S70_05145</name>
</gene>
<evidence type="ECO:0000313" key="15">
    <source>
        <dbReference type="Proteomes" id="UP000005012"/>
    </source>
</evidence>
<evidence type="ECO:0000259" key="12">
    <source>
        <dbReference type="Pfam" id="PF13953"/>
    </source>
</evidence>
<reference evidence="14 15" key="1">
    <citation type="journal article" date="2012" name="J. Bacteriol.">
        <title>Complete Genome Sequence of Providencia stuartii Clinical Isolate MRSN 2154.</title>
        <authorList>
            <person name="Clifford R.J."/>
            <person name="Hang J."/>
            <person name="Riley M.C."/>
            <person name="Onmus-Leone F."/>
            <person name="Kuschner R.A."/>
            <person name="Lesho E.P."/>
            <person name="Waterman P.E."/>
        </authorList>
    </citation>
    <scope>NUCLEOTIDE SEQUENCE [LARGE SCALE GENOMIC DNA]</scope>
    <source>
        <strain evidence="14 15">MRSN 2154</strain>
    </source>
</reference>
<dbReference type="Pfam" id="PF13953">
    <property type="entry name" value="PapC_C"/>
    <property type="match status" value="1"/>
</dbReference>
<dbReference type="GO" id="GO:0009279">
    <property type="term" value="C:cell outer membrane"/>
    <property type="evidence" value="ECO:0007669"/>
    <property type="project" value="UniProtKB-SubCell"/>
</dbReference>
<dbReference type="Gene3D" id="2.60.40.2610">
    <property type="entry name" value="Outer membrane usher protein FimD, plug domain"/>
    <property type="match status" value="1"/>
</dbReference>
<evidence type="ECO:0000256" key="7">
    <source>
        <dbReference type="ARBA" id="ARBA00022729"/>
    </source>
</evidence>
<dbReference type="PROSITE" id="PS01151">
    <property type="entry name" value="FIMBRIAL_USHER"/>
    <property type="match status" value="1"/>
</dbReference>
<feature type="domain" description="PapC-like C-terminal" evidence="12">
    <location>
        <begin position="751"/>
        <end position="814"/>
    </location>
</feature>
<dbReference type="PATRIC" id="fig|1157951.4.peg.1018"/>
<dbReference type="Gene3D" id="2.60.40.2070">
    <property type="match status" value="1"/>
</dbReference>
<reference evidence="15" key="2">
    <citation type="submission" date="2012-04" db="EMBL/GenBank/DDBJ databases">
        <title>Complete genome sequence of Providencia stuartii clinical isolate MRSN 2154.</title>
        <authorList>
            <person name="Clifford R.J."/>
            <person name="Hang J."/>
            <person name="Riley M.C."/>
            <person name="Onmus-Leone F."/>
            <person name="Kuschner R.A."/>
            <person name="Lesho E.P."/>
            <person name="Waterman P.E."/>
        </authorList>
    </citation>
    <scope>NUCLEOTIDE SEQUENCE [LARGE SCALE GENOMIC DNA]</scope>
    <source>
        <strain evidence="15">MRSN 2154</strain>
    </source>
</reference>
<evidence type="ECO:0000256" key="10">
    <source>
        <dbReference type="RuleBase" id="RU003884"/>
    </source>
</evidence>
<comment type="subcellular location">
    <subcellularLocation>
        <location evidence="1 10">Cell outer membrane</location>
        <topology evidence="1 10">Multi-pass membrane protein</topology>
    </subcellularLocation>
</comment>
<dbReference type="Gene3D" id="3.10.20.410">
    <property type="match status" value="1"/>
</dbReference>
<name>A0A140NL71_PROSM</name>
<keyword evidence="3 10" id="KW-0813">Transport</keyword>
<dbReference type="KEGG" id="psi:S70_05145"/>
<dbReference type="InterPro" id="IPR037224">
    <property type="entry name" value="PapC_N_sf"/>
</dbReference>
<evidence type="ECO:0000256" key="3">
    <source>
        <dbReference type="ARBA" id="ARBA00022448"/>
    </source>
</evidence>
<evidence type="ECO:0000256" key="9">
    <source>
        <dbReference type="ARBA" id="ARBA00023237"/>
    </source>
</evidence>
<evidence type="ECO:0000256" key="5">
    <source>
        <dbReference type="ARBA" id="ARBA00022558"/>
    </source>
</evidence>
<feature type="domain" description="PapC N-terminal" evidence="13">
    <location>
        <begin position="46"/>
        <end position="178"/>
    </location>
</feature>
<evidence type="ECO:0000256" key="2">
    <source>
        <dbReference type="ARBA" id="ARBA00008064"/>
    </source>
</evidence>
<dbReference type="AlphaFoldDB" id="A0A140NL71"/>
<evidence type="ECO:0000256" key="1">
    <source>
        <dbReference type="ARBA" id="ARBA00004571"/>
    </source>
</evidence>